<protein>
    <submittedName>
        <fullName evidence="2">Uncharacterized protein</fullName>
    </submittedName>
</protein>
<proteinExistence type="predicted"/>
<sequence length="41" mass="5090">MVRILVEFRGKEQAMRRRLAAELRLDKRLYRFLVRSDGHFR</sequence>
<evidence type="ECO:0000313" key="1">
    <source>
        <dbReference type="Proteomes" id="UP000887565"/>
    </source>
</evidence>
<dbReference type="Proteomes" id="UP000887565">
    <property type="component" value="Unplaced"/>
</dbReference>
<dbReference type="AlphaFoldDB" id="A0A915I3S8"/>
<organism evidence="1 2">
    <name type="scientific">Romanomermis culicivorax</name>
    <name type="common">Nematode worm</name>
    <dbReference type="NCBI Taxonomy" id="13658"/>
    <lineage>
        <taxon>Eukaryota</taxon>
        <taxon>Metazoa</taxon>
        <taxon>Ecdysozoa</taxon>
        <taxon>Nematoda</taxon>
        <taxon>Enoplea</taxon>
        <taxon>Dorylaimia</taxon>
        <taxon>Mermithida</taxon>
        <taxon>Mermithoidea</taxon>
        <taxon>Mermithidae</taxon>
        <taxon>Romanomermis</taxon>
    </lineage>
</organism>
<accession>A0A915I3S8</accession>
<name>A0A915I3S8_ROMCU</name>
<evidence type="ECO:0000313" key="2">
    <source>
        <dbReference type="WBParaSite" id="nRc.2.0.1.t08084-RA"/>
    </source>
</evidence>
<dbReference type="WBParaSite" id="nRc.2.0.1.t08084-RA">
    <property type="protein sequence ID" value="nRc.2.0.1.t08084-RA"/>
    <property type="gene ID" value="nRc.2.0.1.g08084"/>
</dbReference>
<keyword evidence="1" id="KW-1185">Reference proteome</keyword>
<reference evidence="2" key="1">
    <citation type="submission" date="2022-11" db="UniProtKB">
        <authorList>
            <consortium name="WormBaseParasite"/>
        </authorList>
    </citation>
    <scope>IDENTIFICATION</scope>
</reference>